<protein>
    <submittedName>
        <fullName evidence="1">Unnamed protein product</fullName>
    </submittedName>
</protein>
<proteinExistence type="predicted"/>
<evidence type="ECO:0000313" key="2">
    <source>
        <dbReference type="Proteomes" id="UP001165063"/>
    </source>
</evidence>
<keyword evidence="2" id="KW-1185">Reference proteome</keyword>
<evidence type="ECO:0000313" key="1">
    <source>
        <dbReference type="EMBL" id="GMG34362.1"/>
    </source>
</evidence>
<dbReference type="AlphaFoldDB" id="A0A9W6YYB0"/>
<reference evidence="1" key="1">
    <citation type="submission" date="2023-04" db="EMBL/GenBank/DDBJ databases">
        <title>Ambrosiozyma monospora NBRC 1965.</title>
        <authorList>
            <person name="Ichikawa N."/>
            <person name="Sato H."/>
            <person name="Tonouchi N."/>
        </authorList>
    </citation>
    <scope>NUCLEOTIDE SEQUENCE</scope>
    <source>
        <strain evidence="1">NBRC 1965</strain>
    </source>
</reference>
<accession>A0A9W6YYB0</accession>
<comment type="caution">
    <text evidence="1">The sequence shown here is derived from an EMBL/GenBank/DDBJ whole genome shotgun (WGS) entry which is preliminary data.</text>
</comment>
<dbReference type="EMBL" id="BSXU01002107">
    <property type="protein sequence ID" value="GMG34362.1"/>
    <property type="molecule type" value="Genomic_DNA"/>
</dbReference>
<gene>
    <name evidence="1" type="ORF">Amon01_000440500</name>
</gene>
<dbReference type="Proteomes" id="UP001165063">
    <property type="component" value="Unassembled WGS sequence"/>
</dbReference>
<organism evidence="1 2">
    <name type="scientific">Ambrosiozyma monospora</name>
    <name type="common">Yeast</name>
    <name type="synonym">Endomycopsis monosporus</name>
    <dbReference type="NCBI Taxonomy" id="43982"/>
    <lineage>
        <taxon>Eukaryota</taxon>
        <taxon>Fungi</taxon>
        <taxon>Dikarya</taxon>
        <taxon>Ascomycota</taxon>
        <taxon>Saccharomycotina</taxon>
        <taxon>Pichiomycetes</taxon>
        <taxon>Pichiales</taxon>
        <taxon>Pichiaceae</taxon>
        <taxon>Ambrosiozyma</taxon>
    </lineage>
</organism>
<name>A0A9W6YYB0_AMBMO</name>
<sequence>MEKSLTSLATRRQKVLVANITMNLELITRFQTTRKKCLHDAEHQYQDELEAPIEIDSTGTPIQQFQQRMLKEYLDNAKQHTTSLYNNNIDTSIRGDLQGKSQINNKHSS</sequence>